<dbReference type="Proteomes" id="UP000181951">
    <property type="component" value="Unassembled WGS sequence"/>
</dbReference>
<keyword evidence="4 6" id="KW-0067">ATP-binding</keyword>
<dbReference type="AlphaFoldDB" id="A0A1H8KEC2"/>
<dbReference type="PROSITE" id="PS50893">
    <property type="entry name" value="ABC_TRANSPORTER_2"/>
    <property type="match status" value="1"/>
</dbReference>
<dbReference type="PANTHER" id="PTHR43335:SF4">
    <property type="entry name" value="ABC TRANSPORTER, ATP-BINDING PROTEIN"/>
    <property type="match status" value="1"/>
</dbReference>
<gene>
    <name evidence="6" type="ORF">SAMN05216267_1012143</name>
</gene>
<evidence type="ECO:0000313" key="7">
    <source>
        <dbReference type="Proteomes" id="UP000181951"/>
    </source>
</evidence>
<dbReference type="InterPro" id="IPR017871">
    <property type="entry name" value="ABC_transporter-like_CS"/>
</dbReference>
<protein>
    <submittedName>
        <fullName evidence="6">ABC-2 type transport system ATP-binding protein</fullName>
    </submittedName>
</protein>
<keyword evidence="3" id="KW-0547">Nucleotide-binding</keyword>
<dbReference type="GO" id="GO:0005524">
    <property type="term" value="F:ATP binding"/>
    <property type="evidence" value="ECO:0007669"/>
    <property type="project" value="UniProtKB-KW"/>
</dbReference>
<accession>A0A1H8KEC2</accession>
<organism evidence="6 7">
    <name type="scientific">Actinacidiphila rubida</name>
    <dbReference type="NCBI Taxonomy" id="310780"/>
    <lineage>
        <taxon>Bacteria</taxon>
        <taxon>Bacillati</taxon>
        <taxon>Actinomycetota</taxon>
        <taxon>Actinomycetes</taxon>
        <taxon>Kitasatosporales</taxon>
        <taxon>Streptomycetaceae</taxon>
        <taxon>Actinacidiphila</taxon>
    </lineage>
</organism>
<dbReference type="PANTHER" id="PTHR43335">
    <property type="entry name" value="ABC TRANSPORTER, ATP-BINDING PROTEIN"/>
    <property type="match status" value="1"/>
</dbReference>
<dbReference type="SUPFAM" id="SSF52540">
    <property type="entry name" value="P-loop containing nucleoside triphosphate hydrolases"/>
    <property type="match status" value="1"/>
</dbReference>
<keyword evidence="2" id="KW-0813">Transport</keyword>
<evidence type="ECO:0000259" key="5">
    <source>
        <dbReference type="PROSITE" id="PS50893"/>
    </source>
</evidence>
<evidence type="ECO:0000256" key="2">
    <source>
        <dbReference type="ARBA" id="ARBA00022448"/>
    </source>
</evidence>
<keyword evidence="7" id="KW-1185">Reference proteome</keyword>
<dbReference type="GO" id="GO:0016887">
    <property type="term" value="F:ATP hydrolysis activity"/>
    <property type="evidence" value="ECO:0007669"/>
    <property type="project" value="InterPro"/>
</dbReference>
<evidence type="ECO:0000313" key="6">
    <source>
        <dbReference type="EMBL" id="SEN90886.1"/>
    </source>
</evidence>
<dbReference type="PROSITE" id="PS00211">
    <property type="entry name" value="ABC_TRANSPORTER_1"/>
    <property type="match status" value="1"/>
</dbReference>
<dbReference type="Gene3D" id="3.40.50.300">
    <property type="entry name" value="P-loop containing nucleotide triphosphate hydrolases"/>
    <property type="match status" value="1"/>
</dbReference>
<evidence type="ECO:0000256" key="4">
    <source>
        <dbReference type="ARBA" id="ARBA00022840"/>
    </source>
</evidence>
<proteinExistence type="inferred from homology"/>
<sequence>MGEGVMEAIRCSGLSKRYGGTAAVDGLDLSVSAGQVYGFLGPNGAGKTTTLRMLLGLIRPTGGRAWVNGRRLPDPDGLARVGAVIEEPAFHSWMTGRRSLEALAWCGPPLPHAAAVSSALDRTGLASVADHKVKTYSQGMRQRLALALALMRAPSVVLLDEPMNGLDPAGVREFRISLRALADSGTTVLVSSHQMAEVEQLCDRVGVIKNGRMVAEGRPQDLTTAVARVVLAPPDLEAARELLARYFTVSREGPATLLVQDGDGRAVNEMLGRSGMWAHQIRVERSGLEHVFLELTREASHTERRTGVEGDGDATAAG</sequence>
<dbReference type="InterPro" id="IPR003593">
    <property type="entry name" value="AAA+_ATPase"/>
</dbReference>
<name>A0A1H8KEC2_9ACTN</name>
<comment type="similarity">
    <text evidence="1">Belongs to the ABC transporter superfamily.</text>
</comment>
<dbReference type="SMART" id="SM00382">
    <property type="entry name" value="AAA"/>
    <property type="match status" value="1"/>
</dbReference>
<dbReference type="STRING" id="310780.SAMN05216267_1012143"/>
<evidence type="ECO:0000256" key="1">
    <source>
        <dbReference type="ARBA" id="ARBA00005417"/>
    </source>
</evidence>
<dbReference type="Pfam" id="PF00005">
    <property type="entry name" value="ABC_tran"/>
    <property type="match status" value="1"/>
</dbReference>
<evidence type="ECO:0000256" key="3">
    <source>
        <dbReference type="ARBA" id="ARBA00022741"/>
    </source>
</evidence>
<dbReference type="EMBL" id="FODD01000012">
    <property type="protein sequence ID" value="SEN90886.1"/>
    <property type="molecule type" value="Genomic_DNA"/>
</dbReference>
<reference evidence="6 7" key="1">
    <citation type="submission" date="2016-10" db="EMBL/GenBank/DDBJ databases">
        <authorList>
            <person name="de Groot N.N."/>
        </authorList>
    </citation>
    <scope>NUCLEOTIDE SEQUENCE [LARGE SCALE GENOMIC DNA]</scope>
    <source>
        <strain evidence="6 7">CGMCC 4.2026</strain>
    </source>
</reference>
<dbReference type="InterPro" id="IPR027417">
    <property type="entry name" value="P-loop_NTPase"/>
</dbReference>
<feature type="domain" description="ABC transporter" evidence="5">
    <location>
        <begin position="9"/>
        <end position="235"/>
    </location>
</feature>
<dbReference type="InterPro" id="IPR003439">
    <property type="entry name" value="ABC_transporter-like_ATP-bd"/>
</dbReference>